<feature type="compositionally biased region" description="Basic and acidic residues" evidence="2">
    <location>
        <begin position="923"/>
        <end position="944"/>
    </location>
</feature>
<dbReference type="InterPro" id="IPR027417">
    <property type="entry name" value="P-loop_NTPase"/>
</dbReference>
<evidence type="ECO:0000313" key="4">
    <source>
        <dbReference type="EMBL" id="KAJ3655976.1"/>
    </source>
</evidence>
<accession>A0AA38IKN3</accession>
<feature type="compositionally biased region" description="Basic residues" evidence="2">
    <location>
        <begin position="758"/>
        <end position="770"/>
    </location>
</feature>
<feature type="compositionally biased region" description="Polar residues" evidence="2">
    <location>
        <begin position="1033"/>
        <end position="1042"/>
    </location>
</feature>
<feature type="compositionally biased region" description="Basic and acidic residues" evidence="2">
    <location>
        <begin position="839"/>
        <end position="850"/>
    </location>
</feature>
<feature type="compositionally biased region" description="Basic and acidic residues" evidence="2">
    <location>
        <begin position="991"/>
        <end position="1002"/>
    </location>
</feature>
<evidence type="ECO:0000256" key="1">
    <source>
        <dbReference type="SAM" id="Coils"/>
    </source>
</evidence>
<comment type="caution">
    <text evidence="4">The sequence shown here is derived from an EMBL/GenBank/DDBJ whole genome shotgun (WGS) entry which is preliminary data.</text>
</comment>
<dbReference type="PANTHER" id="PTHR32046">
    <property type="entry name" value="G DOMAIN-CONTAINING PROTEIN"/>
    <property type="match status" value="1"/>
</dbReference>
<feature type="compositionally biased region" description="Basic residues" evidence="2">
    <location>
        <begin position="1070"/>
        <end position="1079"/>
    </location>
</feature>
<name>A0AA38IKN3_9CUCU</name>
<feature type="compositionally biased region" description="Basic and acidic residues" evidence="2">
    <location>
        <begin position="710"/>
        <end position="720"/>
    </location>
</feature>
<evidence type="ECO:0000256" key="2">
    <source>
        <dbReference type="SAM" id="MobiDB-lite"/>
    </source>
</evidence>
<dbReference type="PANTHER" id="PTHR32046:SF11">
    <property type="entry name" value="IMMUNE-ASSOCIATED NUCLEOTIDE-BINDING PROTEIN 10-LIKE"/>
    <property type="match status" value="1"/>
</dbReference>
<dbReference type="Pfam" id="PF26633">
    <property type="entry name" value="DUF8206"/>
    <property type="match status" value="1"/>
</dbReference>
<feature type="compositionally biased region" description="Basic residues" evidence="2">
    <location>
        <begin position="905"/>
        <end position="922"/>
    </location>
</feature>
<feature type="compositionally biased region" description="Basic and acidic residues" evidence="2">
    <location>
        <begin position="817"/>
        <end position="828"/>
    </location>
</feature>
<feature type="compositionally biased region" description="Basic and acidic residues" evidence="2">
    <location>
        <begin position="953"/>
        <end position="962"/>
    </location>
</feature>
<feature type="compositionally biased region" description="Basic and acidic residues" evidence="2">
    <location>
        <begin position="727"/>
        <end position="757"/>
    </location>
</feature>
<feature type="compositionally biased region" description="Basic and acidic residues" evidence="2">
    <location>
        <begin position="1023"/>
        <end position="1032"/>
    </location>
</feature>
<evidence type="ECO:0000259" key="3">
    <source>
        <dbReference type="Pfam" id="PF26633"/>
    </source>
</evidence>
<dbReference type="AlphaFoldDB" id="A0AA38IKN3"/>
<protein>
    <recommendedName>
        <fullName evidence="3">DUF8206 domain-containing protein</fullName>
    </recommendedName>
</protein>
<keyword evidence="1" id="KW-0175">Coiled coil</keyword>
<proteinExistence type="predicted"/>
<sequence length="1085" mass="125724">MTVFNLLLLGERGFGKTTFINSLINYFRYDNIDAAVVSTAIVAAPISFSIIDANNRDVSLSLNANIDGIYNVKTNTKTKEYLVPINGHQLRLIDIPGFDMSKHEQNQFKNIFQQLGHLQELHVVCFFLRSSDLQTVSVGNLIRQTITNLDVAAVKTFIFIFTEGRKVTFYPTVAKSDLKKIVHTIKSTSPQINIPLHNDNIYCVDNEAFVHLVAYKCGTSLSSKGTYYTESSWKSSLKECKRLLDYVSKLKPFQLPVDGAVEAIQTLLKENSLRLLDIIESNSQNLEKCEKLVEDSKAVCQLVEAMKRSIQKTSVPSYENGRQYEGQSRQANDYRKQTEDNRVTYAKIDCSKNAEGKRYNRHELDGFAQSWETSSKEIRRLLTYITTLESLDLQNIISINEVRFLVEQLATCIPEVSERIQHNMKSLDTHQKRLTTEDQAIQQLKPQLYTTCVGLEVKKLTQPATACTNPKCTEVVTVAGVKQHHYKQCHSPCYLPGNSETTVGDLKLRFCSLMLNDKCKRCGCAWQFHMNTCKVTQKKEFRKEDEMVKDAVKSKEDSRSQIEKLVEDLNKQNSELEEEAETISRIIARFSYFLQKHAIFPFNDAYNDLIKQRIKNEKDLENSTNPEMVGKLEKLLSQHQARQKIVQESTRKFQNEARNTDLTPQTIINCISRLYRLKHMEKTIQELKQTSSICRHEAKAITVTNLLLKNPEEYPPTEKKSQRRHLDHSPDDRDFRRSSSDNDSDGGHFARSFDRRSSTKRSQKQHHDRSRKSDRGKNDSFRQPRDSEEYYRRIEKKTRQRARDEVEDSPRRHRHRNDSYDSSNHDSIKGYTARSKHSRHEDQSDTESSKQSKNYESGDDRPTKLTRSRRRSGDETREDHSPDDRDFRRSSTDNNSDGGHFARSFVRRSSTKRSQKQHHDRSRKSDRGKNDSFRQPRESEENYRRIKKKTRQRARDEVEDSHRRHRHRNDSYVSSDHDSIKGYTAQSKHSRHEDRSDTESLKQSKNYDSGDDRPTKLTRSRRRSGDESRDPGNKSSTRSSGRGQKKQSESKTRGKSSQRNESFRGERNTKRGPKTQKKPKSGDES</sequence>
<gene>
    <name evidence="4" type="ORF">Zmor_015083</name>
</gene>
<feature type="region of interest" description="Disordered" evidence="2">
    <location>
        <begin position="710"/>
        <end position="1085"/>
    </location>
</feature>
<feature type="compositionally biased region" description="Basic and acidic residues" evidence="2">
    <location>
        <begin position="771"/>
        <end position="793"/>
    </location>
</feature>
<feature type="domain" description="DUF8206" evidence="3">
    <location>
        <begin position="459"/>
        <end position="532"/>
    </location>
</feature>
<dbReference type="Gene3D" id="3.40.50.300">
    <property type="entry name" value="P-loop containing nucleotide triphosphate hydrolases"/>
    <property type="match status" value="1"/>
</dbReference>
<organism evidence="4 5">
    <name type="scientific">Zophobas morio</name>
    <dbReference type="NCBI Taxonomy" id="2755281"/>
    <lineage>
        <taxon>Eukaryota</taxon>
        <taxon>Metazoa</taxon>
        <taxon>Ecdysozoa</taxon>
        <taxon>Arthropoda</taxon>
        <taxon>Hexapoda</taxon>
        <taxon>Insecta</taxon>
        <taxon>Pterygota</taxon>
        <taxon>Neoptera</taxon>
        <taxon>Endopterygota</taxon>
        <taxon>Coleoptera</taxon>
        <taxon>Polyphaga</taxon>
        <taxon>Cucujiformia</taxon>
        <taxon>Tenebrionidae</taxon>
        <taxon>Zophobas</taxon>
    </lineage>
</organism>
<feature type="region of interest" description="Disordered" evidence="2">
    <location>
        <begin position="314"/>
        <end position="336"/>
    </location>
</feature>
<dbReference type="EMBL" id="JALNTZ010000004">
    <property type="protein sequence ID" value="KAJ3655976.1"/>
    <property type="molecule type" value="Genomic_DNA"/>
</dbReference>
<feature type="compositionally biased region" description="Basic and acidic residues" evidence="2">
    <location>
        <begin position="871"/>
        <end position="891"/>
    </location>
</feature>
<evidence type="ECO:0000313" key="5">
    <source>
        <dbReference type="Proteomes" id="UP001168821"/>
    </source>
</evidence>
<feature type="coiled-coil region" evidence="1">
    <location>
        <begin position="552"/>
        <end position="586"/>
    </location>
</feature>
<dbReference type="Proteomes" id="UP001168821">
    <property type="component" value="Unassembled WGS sequence"/>
</dbReference>
<keyword evidence="5" id="KW-1185">Reference proteome</keyword>
<dbReference type="InterPro" id="IPR058519">
    <property type="entry name" value="DUF8206"/>
</dbReference>
<feature type="compositionally biased region" description="Basic and acidic residues" evidence="2">
    <location>
        <begin position="801"/>
        <end position="810"/>
    </location>
</feature>
<dbReference type="SUPFAM" id="SSF52540">
    <property type="entry name" value="P-loop containing nucleoside triphosphate hydrolases"/>
    <property type="match status" value="1"/>
</dbReference>
<reference evidence="4" key="1">
    <citation type="journal article" date="2023" name="G3 (Bethesda)">
        <title>Whole genome assemblies of Zophobas morio and Tenebrio molitor.</title>
        <authorList>
            <person name="Kaur S."/>
            <person name="Stinson S.A."/>
            <person name="diCenzo G.C."/>
        </authorList>
    </citation>
    <scope>NUCLEOTIDE SEQUENCE</scope>
    <source>
        <strain evidence="4">QUZm001</strain>
    </source>
</reference>